<dbReference type="Proteomes" id="UP001163321">
    <property type="component" value="Chromosome 5"/>
</dbReference>
<keyword evidence="2" id="KW-1185">Reference proteome</keyword>
<proteinExistence type="predicted"/>
<name>A0ACC0VZK6_9STRA</name>
<gene>
    <name evidence="1" type="ORF">PsorP6_009008</name>
</gene>
<comment type="caution">
    <text evidence="1">The sequence shown here is derived from an EMBL/GenBank/DDBJ whole genome shotgun (WGS) entry which is preliminary data.</text>
</comment>
<evidence type="ECO:0000313" key="1">
    <source>
        <dbReference type="EMBL" id="KAI9911939.1"/>
    </source>
</evidence>
<dbReference type="EMBL" id="CM047584">
    <property type="protein sequence ID" value="KAI9911939.1"/>
    <property type="molecule type" value="Genomic_DNA"/>
</dbReference>
<reference evidence="1 2" key="1">
    <citation type="journal article" date="2022" name="bioRxiv">
        <title>The genome of the oomycete Peronosclerospora sorghi, a cosmopolitan pathogen of maize and sorghum, is inflated with dispersed pseudogenes.</title>
        <authorList>
            <person name="Fletcher K."/>
            <person name="Martin F."/>
            <person name="Isakeit T."/>
            <person name="Cavanaugh K."/>
            <person name="Magill C."/>
            <person name="Michelmore R."/>
        </authorList>
    </citation>
    <scope>NUCLEOTIDE SEQUENCE [LARGE SCALE GENOMIC DNA]</scope>
    <source>
        <strain evidence="1">P6</strain>
    </source>
</reference>
<evidence type="ECO:0000313" key="2">
    <source>
        <dbReference type="Proteomes" id="UP001163321"/>
    </source>
</evidence>
<organism evidence="1 2">
    <name type="scientific">Peronosclerospora sorghi</name>
    <dbReference type="NCBI Taxonomy" id="230839"/>
    <lineage>
        <taxon>Eukaryota</taxon>
        <taxon>Sar</taxon>
        <taxon>Stramenopiles</taxon>
        <taxon>Oomycota</taxon>
        <taxon>Peronosporomycetes</taxon>
        <taxon>Peronosporales</taxon>
        <taxon>Peronosporaceae</taxon>
        <taxon>Peronosclerospora</taxon>
    </lineage>
</organism>
<accession>A0ACC0VZK6</accession>
<protein>
    <submittedName>
        <fullName evidence="1">Uncharacterized protein</fullName>
    </submittedName>
</protein>
<sequence length="271" mass="30045">MWDEEDDEPLTTGGVRIRIRSQSNDVVEGNDQIEVEIPGIDVSVDEHKRIRHPKDGDPALTLVPSSATDEVSGSSDDGKNGQGGTKTVIYACDERNKDAIDEALTRAERKQITNEIKHADNVLLEMATETRRLHDSSPSPQNSHGAESVLKYLHPVEPTTPRSEESSTEAPSLVIRPIAYGQALQAAEQHQQQLRAYQKLIEEYDAEVARLRMQLAQGIEDQKASSRYTCNAVARAHGTAKQPRRSSMRQINSNATLFTSFRSLPLLQVLP</sequence>